<feature type="DNA-binding region" description="OmpR/PhoB-type" evidence="8">
    <location>
        <begin position="5"/>
        <end position="103"/>
    </location>
</feature>
<keyword evidence="5 7" id="KW-0802">TPR repeat</keyword>
<evidence type="ECO:0000313" key="13">
    <source>
        <dbReference type="Proteomes" id="UP000294862"/>
    </source>
</evidence>
<dbReference type="SUPFAM" id="SSF48452">
    <property type="entry name" value="TPR-like"/>
    <property type="match status" value="2"/>
</dbReference>
<dbReference type="InterPro" id="IPR024111">
    <property type="entry name" value="PEX5/PEX5L"/>
</dbReference>
<organism evidence="12 13">
    <name type="scientific">Dokdonella fugitiva</name>
    <dbReference type="NCBI Taxonomy" id="328517"/>
    <lineage>
        <taxon>Bacteria</taxon>
        <taxon>Pseudomonadati</taxon>
        <taxon>Pseudomonadota</taxon>
        <taxon>Gammaproteobacteria</taxon>
        <taxon>Lysobacterales</taxon>
        <taxon>Rhodanobacteraceae</taxon>
        <taxon>Dokdonella</taxon>
    </lineage>
</organism>
<reference evidence="12 13" key="1">
    <citation type="journal article" date="2015" name="Stand. Genomic Sci.">
        <title>Genomic Encyclopedia of Bacterial and Archaeal Type Strains, Phase III: the genomes of soil and plant-associated and newly described type strains.</title>
        <authorList>
            <person name="Whitman W.B."/>
            <person name="Woyke T."/>
            <person name="Klenk H.P."/>
            <person name="Zhou Y."/>
            <person name="Lilburn T.G."/>
            <person name="Beck B.J."/>
            <person name="De Vos P."/>
            <person name="Vandamme P."/>
            <person name="Eisen J.A."/>
            <person name="Garrity G."/>
            <person name="Hugenholtz P."/>
            <person name="Kyrpides N.C."/>
        </authorList>
    </citation>
    <scope>NUCLEOTIDE SEQUENCE [LARGE SCALE GENOMIC DNA]</scope>
    <source>
        <strain evidence="12 13">A3</strain>
    </source>
</reference>
<dbReference type="CDD" id="cd00383">
    <property type="entry name" value="trans_reg_C"/>
    <property type="match status" value="1"/>
</dbReference>
<dbReference type="SMART" id="SM00862">
    <property type="entry name" value="Trans_reg_C"/>
    <property type="match status" value="1"/>
</dbReference>
<evidence type="ECO:0000256" key="1">
    <source>
        <dbReference type="ARBA" id="ARBA00004496"/>
    </source>
</evidence>
<evidence type="ECO:0000256" key="7">
    <source>
        <dbReference type="PROSITE-ProRule" id="PRU00339"/>
    </source>
</evidence>
<keyword evidence="4" id="KW-0677">Repeat</keyword>
<dbReference type="Proteomes" id="UP000294862">
    <property type="component" value="Unassembled WGS sequence"/>
</dbReference>
<evidence type="ECO:0000256" key="2">
    <source>
        <dbReference type="ARBA" id="ARBA00005348"/>
    </source>
</evidence>
<evidence type="ECO:0000256" key="4">
    <source>
        <dbReference type="ARBA" id="ARBA00022737"/>
    </source>
</evidence>
<dbReference type="PROSITE" id="PS50005">
    <property type="entry name" value="TPR"/>
    <property type="match status" value="3"/>
</dbReference>
<dbReference type="InterPro" id="IPR036388">
    <property type="entry name" value="WH-like_DNA-bd_sf"/>
</dbReference>
<protein>
    <submittedName>
        <fullName evidence="12">TolB-like protein</fullName>
    </submittedName>
</protein>
<dbReference type="InterPro" id="IPR011990">
    <property type="entry name" value="TPR-like_helical_dom_sf"/>
</dbReference>
<evidence type="ECO:0000256" key="5">
    <source>
        <dbReference type="ARBA" id="ARBA00022803"/>
    </source>
</evidence>
<dbReference type="EMBL" id="SLWQ01000005">
    <property type="protein sequence ID" value="TCO40459.1"/>
    <property type="molecule type" value="Genomic_DNA"/>
</dbReference>
<dbReference type="PROSITE" id="PS51755">
    <property type="entry name" value="OMPR_PHOB"/>
    <property type="match status" value="1"/>
</dbReference>
<evidence type="ECO:0000256" key="9">
    <source>
        <dbReference type="SAM" id="MobiDB-lite"/>
    </source>
</evidence>
<dbReference type="InterPro" id="IPR019734">
    <property type="entry name" value="TPR_rpt"/>
</dbReference>
<feature type="transmembrane region" description="Helical" evidence="10">
    <location>
        <begin position="143"/>
        <end position="162"/>
    </location>
</feature>
<feature type="region of interest" description="Disordered" evidence="9">
    <location>
        <begin position="113"/>
        <end position="135"/>
    </location>
</feature>
<dbReference type="AlphaFoldDB" id="A0A4R2I9Y3"/>
<evidence type="ECO:0000259" key="11">
    <source>
        <dbReference type="PROSITE" id="PS51755"/>
    </source>
</evidence>
<feature type="compositionally biased region" description="Low complexity" evidence="9">
    <location>
        <begin position="113"/>
        <end position="124"/>
    </location>
</feature>
<dbReference type="Gene3D" id="1.25.40.10">
    <property type="entry name" value="Tetratricopeptide repeat domain"/>
    <property type="match status" value="3"/>
</dbReference>
<accession>A0A4R2I9Y3</accession>
<dbReference type="Pfam" id="PF00486">
    <property type="entry name" value="Trans_reg_C"/>
    <property type="match status" value="1"/>
</dbReference>
<keyword evidence="6 8" id="KW-0238">DNA-binding</keyword>
<feature type="domain" description="OmpR/PhoB-type" evidence="11">
    <location>
        <begin position="5"/>
        <end position="103"/>
    </location>
</feature>
<evidence type="ECO:0000256" key="10">
    <source>
        <dbReference type="SAM" id="Phobius"/>
    </source>
</evidence>
<dbReference type="GO" id="GO:0005052">
    <property type="term" value="F:peroxisome matrix targeting signal-1 binding"/>
    <property type="evidence" value="ECO:0007669"/>
    <property type="project" value="TreeGrafter"/>
</dbReference>
<keyword evidence="10" id="KW-0812">Transmembrane</keyword>
<comment type="subcellular location">
    <subcellularLocation>
        <location evidence="1">Cytoplasm</location>
    </subcellularLocation>
</comment>
<dbReference type="Pfam" id="PF14559">
    <property type="entry name" value="TPR_19"/>
    <property type="match status" value="1"/>
</dbReference>
<gene>
    <name evidence="12" type="ORF">EV148_105257</name>
</gene>
<sequence>MAMEAWIYRFGDVEVEPTAHRLARRGSDVAIEPKAYAVLVALLDQPGKAFERDELLDRVWGHRHVTPGVLNRVVAQLRKALGDDAEHPRYIQTLHSLGYRFIAEVQRVPAGAPAPAPIATTPAEPVHPLPPSRPARDARRRRVGYALVAALFATAVIGVAWWQRPVDRPAPSVAVLPFTSLSDDAKDAYFAEGLAEEMRSALAGVYGLKVAASVAATVRDGASDARALGRKLGVASILEGSVRRQGTRLRISARLSDTSNGFTLWSRTYDRELADVFETQSRIADDVVQSLLGVIPGEREALAKRLTPTRNVAAFDDYLQGLHVLREANASGVADRAIGLFDAALQKDSGFARAQAGICQAQIRTFENAHSVDAYDNARIACQRALTMDASLSEVALALGDLYRVQGEADKALATYRSVASPALRAQAEVGQAKVYASRHERDLAAEHFRAAVAASPHDAFVRSEIGYQHYLDGEVAAAIASFREAVALKPDDAGLWGTLGALCMEAGDNVEAARALQRSVDLEPTYESLSNLGLIKYQSGEYAAAAALHRKAAGINPLDYMVWANLGMALRADPAATASADAAYREAAVRAERYLEAKPDDLRAVASLALYKAELGDASKARELVARAESKGPVSGEIALLDAKTFAALGDADEARRRLGIAREKGIPESLISSDLRFRRLGLLATN</sequence>
<feature type="repeat" description="TPR" evidence="7">
    <location>
        <begin position="460"/>
        <end position="493"/>
    </location>
</feature>
<dbReference type="SUPFAM" id="SSF46894">
    <property type="entry name" value="C-terminal effector domain of the bipartite response regulators"/>
    <property type="match status" value="1"/>
</dbReference>
<dbReference type="InterPro" id="IPR016032">
    <property type="entry name" value="Sig_transdc_resp-reg_C-effctor"/>
</dbReference>
<dbReference type="GO" id="GO:0006355">
    <property type="term" value="P:regulation of DNA-templated transcription"/>
    <property type="evidence" value="ECO:0007669"/>
    <property type="project" value="InterPro"/>
</dbReference>
<evidence type="ECO:0000256" key="3">
    <source>
        <dbReference type="ARBA" id="ARBA00022490"/>
    </source>
</evidence>
<feature type="repeat" description="TPR" evidence="7">
    <location>
        <begin position="494"/>
        <end position="527"/>
    </location>
</feature>
<keyword evidence="10" id="KW-1133">Transmembrane helix</keyword>
<evidence type="ECO:0000256" key="8">
    <source>
        <dbReference type="PROSITE-ProRule" id="PRU01091"/>
    </source>
</evidence>
<keyword evidence="3" id="KW-0963">Cytoplasm</keyword>
<proteinExistence type="inferred from homology"/>
<dbReference type="GO" id="GO:0016560">
    <property type="term" value="P:protein import into peroxisome matrix, docking"/>
    <property type="evidence" value="ECO:0007669"/>
    <property type="project" value="TreeGrafter"/>
</dbReference>
<dbReference type="SMART" id="SM00028">
    <property type="entry name" value="TPR"/>
    <property type="match status" value="4"/>
</dbReference>
<keyword evidence="13" id="KW-1185">Reference proteome</keyword>
<keyword evidence="10" id="KW-0472">Membrane</keyword>
<comment type="similarity">
    <text evidence="2">Belongs to the peroxisomal targeting signal receptor family.</text>
</comment>
<evidence type="ECO:0000313" key="12">
    <source>
        <dbReference type="EMBL" id="TCO40459.1"/>
    </source>
</evidence>
<dbReference type="GO" id="GO:0003677">
    <property type="term" value="F:DNA binding"/>
    <property type="evidence" value="ECO:0007669"/>
    <property type="project" value="UniProtKB-UniRule"/>
</dbReference>
<dbReference type="Gene3D" id="3.40.50.10070">
    <property type="entry name" value="TolB, N-terminal domain"/>
    <property type="match status" value="1"/>
</dbReference>
<dbReference type="GO" id="GO:0000160">
    <property type="term" value="P:phosphorelay signal transduction system"/>
    <property type="evidence" value="ECO:0007669"/>
    <property type="project" value="InterPro"/>
</dbReference>
<dbReference type="InterPro" id="IPR001867">
    <property type="entry name" value="OmpR/PhoB-type_DNA-bd"/>
</dbReference>
<feature type="repeat" description="TPR" evidence="7">
    <location>
        <begin position="426"/>
        <end position="459"/>
    </location>
</feature>
<name>A0A4R2I9Y3_9GAMM</name>
<comment type="caution">
    <text evidence="12">The sequence shown here is derived from an EMBL/GenBank/DDBJ whole genome shotgun (WGS) entry which is preliminary data.</text>
</comment>
<dbReference type="PANTHER" id="PTHR10130">
    <property type="entry name" value="PEROXISOMAL TARGETING SIGNAL 1 RECEPTOR PEX5"/>
    <property type="match status" value="1"/>
</dbReference>
<dbReference type="Gene3D" id="1.10.10.10">
    <property type="entry name" value="Winged helix-like DNA-binding domain superfamily/Winged helix DNA-binding domain"/>
    <property type="match status" value="1"/>
</dbReference>
<dbReference type="GO" id="GO:0005829">
    <property type="term" value="C:cytosol"/>
    <property type="evidence" value="ECO:0007669"/>
    <property type="project" value="TreeGrafter"/>
</dbReference>
<evidence type="ECO:0000256" key="6">
    <source>
        <dbReference type="ARBA" id="ARBA00023125"/>
    </source>
</evidence>
<dbReference type="PANTHER" id="PTHR10130:SF4">
    <property type="entry name" value="MICROBODY (PEROXISOME) BIOGENESIS PROTEIN PEROXIN 20 (EUROFUNG)"/>
    <property type="match status" value="1"/>
</dbReference>